<evidence type="ECO:0000256" key="1">
    <source>
        <dbReference type="ARBA" id="ARBA00004123"/>
    </source>
</evidence>
<dbReference type="Pfam" id="PF03874">
    <property type="entry name" value="RNA_pol_Rpb4"/>
    <property type="match status" value="1"/>
</dbReference>
<comment type="subcellular location">
    <subcellularLocation>
        <location evidence="1">Nucleus</location>
    </subcellularLocation>
</comment>
<dbReference type="Proteomes" id="UP000285430">
    <property type="component" value="Unassembled WGS sequence"/>
</dbReference>
<dbReference type="InterPro" id="IPR038324">
    <property type="entry name" value="Rpb4/RPC9_sf"/>
</dbReference>
<evidence type="ECO:0000313" key="5">
    <source>
        <dbReference type="EMBL" id="RHY86739.1"/>
    </source>
</evidence>
<evidence type="ECO:0000256" key="3">
    <source>
        <dbReference type="ARBA" id="ARBA00025724"/>
    </source>
</evidence>
<comment type="caution">
    <text evidence="5">The sequence shown here is derived from an EMBL/GenBank/DDBJ whole genome shotgun (WGS) entry which is preliminary data.</text>
</comment>
<reference evidence="7 8" key="1">
    <citation type="submission" date="2018-08" db="EMBL/GenBank/DDBJ databases">
        <title>Aphanomyces genome sequencing and annotation.</title>
        <authorList>
            <person name="Minardi D."/>
            <person name="Oidtmann B."/>
            <person name="Van Der Giezen M."/>
            <person name="Studholme D.J."/>
        </authorList>
    </citation>
    <scope>NUCLEOTIDE SEQUENCE [LARGE SCALE GENOMIC DNA]</scope>
    <source>
        <strain evidence="6 7">Da</strain>
        <strain evidence="5 8">Sv</strain>
    </source>
</reference>
<dbReference type="GO" id="GO:0006352">
    <property type="term" value="P:DNA-templated transcription initiation"/>
    <property type="evidence" value="ECO:0007669"/>
    <property type="project" value="InterPro"/>
</dbReference>
<dbReference type="InterPro" id="IPR005574">
    <property type="entry name" value="Rpb4/RPC9"/>
</dbReference>
<evidence type="ECO:0000313" key="8">
    <source>
        <dbReference type="Proteomes" id="UP000285712"/>
    </source>
</evidence>
<dbReference type="EMBL" id="QUTG01004964">
    <property type="protein sequence ID" value="RHY86739.1"/>
    <property type="molecule type" value="Genomic_DNA"/>
</dbReference>
<sequence>MDTEDAAELNLGEDFQQETCLSNAEVAVILEKQKSDYESSEKPLTSVFQKTYSYVQRFSGTKDPVANQASVTELREALITYEFTRESPDDPTQAVEVRLEEFEIACLSNLNPEESEEAMALIPSMNKKFSEDDIEEILQIIARTTARMYA</sequence>
<dbReference type="AlphaFoldDB" id="A0A3R6WP93"/>
<dbReference type="GO" id="GO:0000166">
    <property type="term" value="F:nucleotide binding"/>
    <property type="evidence" value="ECO:0007669"/>
    <property type="project" value="InterPro"/>
</dbReference>
<dbReference type="InterPro" id="IPR006590">
    <property type="entry name" value="RNA_pol_Rpb4/RPC9_core"/>
</dbReference>
<gene>
    <name evidence="5" type="ORF">DYB35_005909</name>
    <name evidence="6" type="ORF">DYB37_005120</name>
</gene>
<dbReference type="EMBL" id="QUTH01002814">
    <property type="protein sequence ID" value="RHZ23662.1"/>
    <property type="molecule type" value="Genomic_DNA"/>
</dbReference>
<dbReference type="InterPro" id="IPR010997">
    <property type="entry name" value="HRDC-like_sf"/>
</dbReference>
<dbReference type="InterPro" id="IPR045222">
    <property type="entry name" value="Rpb4-like"/>
</dbReference>
<dbReference type="Gene3D" id="1.20.1250.40">
    <property type="match status" value="1"/>
</dbReference>
<dbReference type="SUPFAM" id="SSF47819">
    <property type="entry name" value="HRDC-like"/>
    <property type="match status" value="1"/>
</dbReference>
<organism evidence="5 8">
    <name type="scientific">Aphanomyces astaci</name>
    <name type="common">Crayfish plague agent</name>
    <dbReference type="NCBI Taxonomy" id="112090"/>
    <lineage>
        <taxon>Eukaryota</taxon>
        <taxon>Sar</taxon>
        <taxon>Stramenopiles</taxon>
        <taxon>Oomycota</taxon>
        <taxon>Saprolegniomycetes</taxon>
        <taxon>Saprolegniales</taxon>
        <taxon>Verrucalvaceae</taxon>
        <taxon>Aphanomyces</taxon>
    </lineage>
</organism>
<name>A0A3R6WP93_APHAT</name>
<protein>
    <recommendedName>
        <fullName evidence="4">RNA polymerase Rpb4/RPC9 core domain-containing protein</fullName>
    </recommendedName>
</protein>
<evidence type="ECO:0000313" key="7">
    <source>
        <dbReference type="Proteomes" id="UP000285430"/>
    </source>
</evidence>
<accession>A0A3R6WP93</accession>
<evidence type="ECO:0000313" key="6">
    <source>
        <dbReference type="EMBL" id="RHZ23662.1"/>
    </source>
</evidence>
<dbReference type="SMART" id="SM00657">
    <property type="entry name" value="RPOL4c"/>
    <property type="match status" value="1"/>
</dbReference>
<dbReference type="GO" id="GO:0005634">
    <property type="term" value="C:nucleus"/>
    <property type="evidence" value="ECO:0007669"/>
    <property type="project" value="UniProtKB-SubCell"/>
</dbReference>
<feature type="domain" description="RNA polymerase Rpb4/RPC9 core" evidence="4">
    <location>
        <begin position="13"/>
        <end position="150"/>
    </location>
</feature>
<dbReference type="Proteomes" id="UP000285712">
    <property type="component" value="Unassembled WGS sequence"/>
</dbReference>
<dbReference type="GO" id="GO:0030880">
    <property type="term" value="C:RNA polymerase complex"/>
    <property type="evidence" value="ECO:0007669"/>
    <property type="project" value="InterPro"/>
</dbReference>
<evidence type="ECO:0000256" key="2">
    <source>
        <dbReference type="ARBA" id="ARBA00023242"/>
    </source>
</evidence>
<keyword evidence="2" id="KW-0539">Nucleus</keyword>
<comment type="similarity">
    <text evidence="3">Belongs to the eukaryotic RPB4 RNA polymerase subunit family.</text>
</comment>
<evidence type="ECO:0000259" key="4">
    <source>
        <dbReference type="SMART" id="SM00657"/>
    </source>
</evidence>
<proteinExistence type="inferred from homology"/>
<dbReference type="VEuPathDB" id="FungiDB:H257_12782"/>
<dbReference type="PANTHER" id="PTHR21297">
    <property type="entry name" value="DNA-DIRECTED RNA POLYMERASE II"/>
    <property type="match status" value="1"/>
</dbReference>